<dbReference type="CDD" id="cd03750">
    <property type="entry name" value="proteasome_alpha_type_2"/>
    <property type="match status" value="1"/>
</dbReference>
<dbReference type="Gene3D" id="3.60.20.10">
    <property type="entry name" value="Glutamine Phosphoribosylpyrophosphate, subunit 1, domain 1"/>
    <property type="match status" value="1"/>
</dbReference>
<proteinExistence type="inferred from homology"/>
<dbReference type="Proteomes" id="UP000242381">
    <property type="component" value="Unassembled WGS sequence"/>
</dbReference>
<keyword evidence="2 6" id="KW-0963">Cytoplasm</keyword>
<dbReference type="InterPro" id="IPR000426">
    <property type="entry name" value="Proteasome_asu_N"/>
</dbReference>
<comment type="function">
    <text evidence="1">The proteasome is a multicatalytic proteinase complex which is characterized by its ability to cleave peptides with Arg, Phe, Tyr, Leu, and Glu adjacent to the leaving group at neutral or slightly basic pH. The proteasome has an ATP-dependent proteolytic activity.</text>
</comment>
<dbReference type="InterPro" id="IPR023332">
    <property type="entry name" value="Proteasome_alpha-type"/>
</dbReference>
<evidence type="ECO:0000256" key="4">
    <source>
        <dbReference type="ARBA" id="ARBA00023242"/>
    </source>
</evidence>
<reference evidence="8 9" key="1">
    <citation type="journal article" date="2016" name="Proc. Natl. Acad. Sci. U.S.A.">
        <title>Lipid metabolic changes in an early divergent fungus govern the establishment of a mutualistic symbiosis with endobacteria.</title>
        <authorList>
            <person name="Lastovetsky O.A."/>
            <person name="Gaspar M.L."/>
            <person name="Mondo S.J."/>
            <person name="LaButti K.M."/>
            <person name="Sandor L."/>
            <person name="Grigoriev I.V."/>
            <person name="Henry S.A."/>
            <person name="Pawlowska T.E."/>
        </authorList>
    </citation>
    <scope>NUCLEOTIDE SEQUENCE [LARGE SCALE GENOMIC DNA]</scope>
    <source>
        <strain evidence="8 9">ATCC 11559</strain>
    </source>
</reference>
<dbReference type="NCBIfam" id="NF003075">
    <property type="entry name" value="PRK03996.1"/>
    <property type="match status" value="1"/>
</dbReference>
<evidence type="ECO:0000256" key="1">
    <source>
        <dbReference type="ARBA" id="ARBA00002000"/>
    </source>
</evidence>
<dbReference type="OrthoDB" id="431557at2759"/>
<feature type="domain" description="Proteasome alpha-type subunits" evidence="7">
    <location>
        <begin position="5"/>
        <end position="27"/>
    </location>
</feature>
<dbReference type="SUPFAM" id="SSF56235">
    <property type="entry name" value="N-terminal nucleophile aminohydrolases (Ntn hydrolases)"/>
    <property type="match status" value="1"/>
</dbReference>
<dbReference type="PROSITE" id="PS51475">
    <property type="entry name" value="PROTEASOME_ALPHA_2"/>
    <property type="match status" value="1"/>
</dbReference>
<dbReference type="PROSITE" id="PS00388">
    <property type="entry name" value="PROTEASOME_ALPHA_1"/>
    <property type="match status" value="1"/>
</dbReference>
<dbReference type="GO" id="GO:0005634">
    <property type="term" value="C:nucleus"/>
    <property type="evidence" value="ECO:0007669"/>
    <property type="project" value="UniProtKB-SubCell"/>
</dbReference>
<dbReference type="Pfam" id="PF10584">
    <property type="entry name" value="Proteasome_A_N"/>
    <property type="match status" value="1"/>
</dbReference>
<comment type="subunit">
    <text evidence="6">The 26S proteasome consists of a 20S proteasome core and two 19S regulatory subunits.</text>
</comment>
<keyword evidence="3 5" id="KW-0647">Proteasome</keyword>
<evidence type="ECO:0000256" key="2">
    <source>
        <dbReference type="ARBA" id="ARBA00022490"/>
    </source>
</evidence>
<evidence type="ECO:0000259" key="7">
    <source>
        <dbReference type="PROSITE" id="PS00388"/>
    </source>
</evidence>
<accession>A0A0A1P2R1</accession>
<dbReference type="InterPro" id="IPR001353">
    <property type="entry name" value="Proteasome_sua/b"/>
</dbReference>
<dbReference type="InterPro" id="IPR050115">
    <property type="entry name" value="Proteasome_alpha"/>
</dbReference>
<dbReference type="EMBL" id="KV921479">
    <property type="protein sequence ID" value="ORE14295.1"/>
    <property type="molecule type" value="Genomic_DNA"/>
</dbReference>
<dbReference type="FunFam" id="3.60.20.10:FF:000028">
    <property type="entry name" value="Proteasome subunit alpha type"/>
    <property type="match status" value="1"/>
</dbReference>
<name>A0A0A1P2R1_RHIZD</name>
<dbReference type="GO" id="GO:0016787">
    <property type="term" value="F:hydrolase activity"/>
    <property type="evidence" value="ECO:0007669"/>
    <property type="project" value="UniProtKB-KW"/>
</dbReference>
<keyword evidence="4 6" id="KW-0539">Nucleus</keyword>
<dbReference type="GO" id="GO:0019773">
    <property type="term" value="C:proteasome core complex, alpha-subunit complex"/>
    <property type="evidence" value="ECO:0007669"/>
    <property type="project" value="UniProtKB-UniRule"/>
</dbReference>
<comment type="subcellular location">
    <subcellularLocation>
        <location evidence="6">Cytoplasm</location>
    </subcellularLocation>
    <subcellularLocation>
        <location evidence="6">Nucleus</location>
    </subcellularLocation>
</comment>
<sequence length="247" mass="26768">MADRYSFSLTTFSPSGKLVQIEYALNAVSGGVTSVGIKATNGIVIATEKKSASSLVDDSAVHKIETICANIGMVYSGMGPDFRVLVSKARKAAQAYKRVYNEEPPVRILVQEVAGVMQEYTQSGGVRPFGVSILIAGYDEVNGPALYQVDPTGSYFAWKASAIGKNMINAKTFLEKRYNEEMELEDAVHTAILTLKEGFEGQMTENSLEIGIIGKSTVGIHGGERKELPLFRKLSLGEVRDYLANIA</sequence>
<gene>
    <name evidence="8" type="ORF">BCV71DRAFT_221184</name>
</gene>
<evidence type="ECO:0000313" key="9">
    <source>
        <dbReference type="Proteomes" id="UP000242381"/>
    </source>
</evidence>
<dbReference type="GO" id="GO:0006511">
    <property type="term" value="P:ubiquitin-dependent protein catabolic process"/>
    <property type="evidence" value="ECO:0007669"/>
    <property type="project" value="InterPro"/>
</dbReference>
<evidence type="ECO:0000313" key="8">
    <source>
        <dbReference type="EMBL" id="ORE14295.1"/>
    </source>
</evidence>
<dbReference type="Pfam" id="PF00227">
    <property type="entry name" value="Proteasome"/>
    <property type="match status" value="1"/>
</dbReference>
<keyword evidence="8" id="KW-0378">Hydrolase</keyword>
<dbReference type="GO" id="GO:0005737">
    <property type="term" value="C:cytoplasm"/>
    <property type="evidence" value="ECO:0007669"/>
    <property type="project" value="UniProtKB-SubCell"/>
</dbReference>
<comment type="similarity">
    <text evidence="5 6">Belongs to the peptidase T1A family.</text>
</comment>
<dbReference type="VEuPathDB" id="FungiDB:BCV72DRAFT_207914"/>
<evidence type="ECO:0000256" key="3">
    <source>
        <dbReference type="ARBA" id="ARBA00022942"/>
    </source>
</evidence>
<evidence type="ECO:0000256" key="5">
    <source>
        <dbReference type="PROSITE-ProRule" id="PRU00808"/>
    </source>
</evidence>
<dbReference type="OMA" id="ATCIGKD"/>
<protein>
    <recommendedName>
        <fullName evidence="6">Proteasome subunit alpha type</fullName>
    </recommendedName>
</protein>
<dbReference type="AlphaFoldDB" id="A0A0A1P2R1"/>
<dbReference type="PANTHER" id="PTHR11599">
    <property type="entry name" value="PROTEASOME SUBUNIT ALPHA/BETA"/>
    <property type="match status" value="1"/>
</dbReference>
<dbReference type="SMART" id="SM00948">
    <property type="entry name" value="Proteasome_A_N"/>
    <property type="match status" value="1"/>
</dbReference>
<evidence type="ECO:0000256" key="6">
    <source>
        <dbReference type="RuleBase" id="RU000551"/>
    </source>
</evidence>
<organism evidence="8 9">
    <name type="scientific">Rhizopus microsporus</name>
    <dbReference type="NCBI Taxonomy" id="58291"/>
    <lineage>
        <taxon>Eukaryota</taxon>
        <taxon>Fungi</taxon>
        <taxon>Fungi incertae sedis</taxon>
        <taxon>Mucoromycota</taxon>
        <taxon>Mucoromycotina</taxon>
        <taxon>Mucoromycetes</taxon>
        <taxon>Mucorales</taxon>
        <taxon>Mucorineae</taxon>
        <taxon>Rhizopodaceae</taxon>
        <taxon>Rhizopus</taxon>
    </lineage>
</organism>
<dbReference type="InterPro" id="IPR029055">
    <property type="entry name" value="Ntn_hydrolases_N"/>
</dbReference>